<feature type="non-terminal residue" evidence="1">
    <location>
        <position position="400"/>
    </location>
</feature>
<dbReference type="EMBL" id="CAJVPT010011166">
    <property type="protein sequence ID" value="CAG8577065.1"/>
    <property type="molecule type" value="Genomic_DNA"/>
</dbReference>
<dbReference type="Proteomes" id="UP000789525">
    <property type="component" value="Unassembled WGS sequence"/>
</dbReference>
<keyword evidence="2" id="KW-1185">Reference proteome</keyword>
<evidence type="ECO:0000313" key="1">
    <source>
        <dbReference type="EMBL" id="CAG8577065.1"/>
    </source>
</evidence>
<gene>
    <name evidence="1" type="ORF">ACOLOM_LOCUS5825</name>
</gene>
<proteinExistence type="predicted"/>
<accession>A0ACA9MBN7</accession>
<comment type="caution">
    <text evidence="1">The sequence shown here is derived from an EMBL/GenBank/DDBJ whole genome shotgun (WGS) entry which is preliminary data.</text>
</comment>
<sequence length="400" mass="42832">MLPLPLLTLNLSSTSYLDTVLYDAASHCLTTNKSNAKALFSIETRANTTTLYRADHKGLNLKYDAVADIQWPTNASSNSKSLSAARVTILNGQPQSAGSFLKKTVLGGHACTSHRAVATFEPSSSFAAGTWGRSKQATSIPSRLSIYTSSVSQHQEHITEEYQGVDVLLIIYLIVSSILLTTPPDAWMNTFQSALSPITATALSPVTRSTSMMGSKRSNSSKGYTKPKIDLLETGPTELYSYPASSKSSPHVHIVRSLFHNNNTNNSHIIKAYGSPVSSSSTSSSHHSPTSSLPASPITPNVELSPITNETFATQQHYSVYSHYHGGPPPTPIVTTTRSSSRCSSLNGFGGRRQQASTTCSSQGHSPYIGTRELHSQPGPNAITPYHLPPAPTHAPPTIP</sequence>
<reference evidence="1" key="1">
    <citation type="submission" date="2021-06" db="EMBL/GenBank/DDBJ databases">
        <authorList>
            <person name="Kallberg Y."/>
            <person name="Tangrot J."/>
            <person name="Rosling A."/>
        </authorList>
    </citation>
    <scope>NUCLEOTIDE SEQUENCE</scope>
    <source>
        <strain evidence="1">CL356</strain>
    </source>
</reference>
<organism evidence="1 2">
    <name type="scientific">Acaulospora colombiana</name>
    <dbReference type="NCBI Taxonomy" id="27376"/>
    <lineage>
        <taxon>Eukaryota</taxon>
        <taxon>Fungi</taxon>
        <taxon>Fungi incertae sedis</taxon>
        <taxon>Mucoromycota</taxon>
        <taxon>Glomeromycotina</taxon>
        <taxon>Glomeromycetes</taxon>
        <taxon>Diversisporales</taxon>
        <taxon>Acaulosporaceae</taxon>
        <taxon>Acaulospora</taxon>
    </lineage>
</organism>
<evidence type="ECO:0000313" key="2">
    <source>
        <dbReference type="Proteomes" id="UP000789525"/>
    </source>
</evidence>
<name>A0ACA9MBN7_9GLOM</name>
<protein>
    <submittedName>
        <fullName evidence="1">12387_t:CDS:1</fullName>
    </submittedName>
</protein>